<dbReference type="InterPro" id="IPR004360">
    <property type="entry name" value="Glyas_Fos-R_dOase_dom"/>
</dbReference>
<sequence>MKLNHLNLCVPDVAEATAFFESIFHFQCLETKGKNMLAVLYGEDGFILVLSNLQKATEINYPPDFHLGFLVKEPEDVHEIYQRLLAAGVAVEREPRPIRGSLGFYFAGPGNVMIEVSHLSEN</sequence>
<dbReference type="EMBL" id="WJXZ01000007">
    <property type="protein sequence ID" value="MRS62498.1"/>
    <property type="molecule type" value="Genomic_DNA"/>
</dbReference>
<dbReference type="InterPro" id="IPR051332">
    <property type="entry name" value="Fosfomycin_Res_Enzymes"/>
</dbReference>
<dbReference type="InterPro" id="IPR029068">
    <property type="entry name" value="Glyas_Bleomycin-R_OHBP_Dase"/>
</dbReference>
<proteinExistence type="predicted"/>
<dbReference type="Gene3D" id="3.10.180.10">
    <property type="entry name" value="2,3-Dihydroxybiphenyl 1,2-Dioxygenase, domain 1"/>
    <property type="match status" value="1"/>
</dbReference>
<dbReference type="Pfam" id="PF00903">
    <property type="entry name" value="Glyoxalase"/>
    <property type="match status" value="1"/>
</dbReference>
<dbReference type="OrthoDB" id="1270449at2"/>
<evidence type="ECO:0000313" key="3">
    <source>
        <dbReference type="Proteomes" id="UP000441754"/>
    </source>
</evidence>
<organism evidence="2 3">
    <name type="scientific">Larkinella terrae</name>
    <dbReference type="NCBI Taxonomy" id="2025311"/>
    <lineage>
        <taxon>Bacteria</taxon>
        <taxon>Pseudomonadati</taxon>
        <taxon>Bacteroidota</taxon>
        <taxon>Cytophagia</taxon>
        <taxon>Cytophagales</taxon>
        <taxon>Spirosomataceae</taxon>
        <taxon>Larkinella</taxon>
    </lineage>
</organism>
<dbReference type="PANTHER" id="PTHR36113:SF3">
    <property type="entry name" value="SLL5075 PROTEIN"/>
    <property type="match status" value="1"/>
</dbReference>
<dbReference type="Proteomes" id="UP000441754">
    <property type="component" value="Unassembled WGS sequence"/>
</dbReference>
<protein>
    <submittedName>
        <fullName evidence="2">VOC family protein</fullName>
    </submittedName>
</protein>
<feature type="domain" description="VOC" evidence="1">
    <location>
        <begin position="2"/>
        <end position="119"/>
    </location>
</feature>
<dbReference type="InterPro" id="IPR037523">
    <property type="entry name" value="VOC_core"/>
</dbReference>
<dbReference type="PROSITE" id="PS51819">
    <property type="entry name" value="VOC"/>
    <property type="match status" value="1"/>
</dbReference>
<comment type="caution">
    <text evidence="2">The sequence shown here is derived from an EMBL/GenBank/DDBJ whole genome shotgun (WGS) entry which is preliminary data.</text>
</comment>
<gene>
    <name evidence="2" type="ORF">GJJ30_14445</name>
</gene>
<keyword evidence="3" id="KW-1185">Reference proteome</keyword>
<dbReference type="SUPFAM" id="SSF54593">
    <property type="entry name" value="Glyoxalase/Bleomycin resistance protein/Dihydroxybiphenyl dioxygenase"/>
    <property type="match status" value="1"/>
</dbReference>
<dbReference type="RefSeq" id="WP_154175865.1">
    <property type="nucleotide sequence ID" value="NZ_WJXZ01000007.1"/>
</dbReference>
<dbReference type="PANTHER" id="PTHR36113">
    <property type="entry name" value="LYASE, PUTATIVE-RELATED-RELATED"/>
    <property type="match status" value="1"/>
</dbReference>
<dbReference type="AlphaFoldDB" id="A0A7K0EM49"/>
<evidence type="ECO:0000259" key="1">
    <source>
        <dbReference type="PROSITE" id="PS51819"/>
    </source>
</evidence>
<accession>A0A7K0EM49</accession>
<evidence type="ECO:0000313" key="2">
    <source>
        <dbReference type="EMBL" id="MRS62498.1"/>
    </source>
</evidence>
<dbReference type="CDD" id="cd06587">
    <property type="entry name" value="VOC"/>
    <property type="match status" value="1"/>
</dbReference>
<name>A0A7K0EM49_9BACT</name>
<reference evidence="2 3" key="1">
    <citation type="journal article" date="2018" name="Antonie Van Leeuwenhoek">
        <title>Larkinella terrae sp. nov., isolated from soil on Jeju Island, South Korea.</title>
        <authorList>
            <person name="Ten L.N."/>
            <person name="Jeon J."/>
            <person name="Park S.J."/>
            <person name="Park S."/>
            <person name="Lee S.Y."/>
            <person name="Kim M.K."/>
            <person name="Jung H.Y."/>
        </authorList>
    </citation>
    <scope>NUCLEOTIDE SEQUENCE [LARGE SCALE GENOMIC DNA]</scope>
    <source>
        <strain evidence="2 3">KCTC 52001</strain>
    </source>
</reference>